<reference evidence="4 5" key="1">
    <citation type="journal article" date="2015" name="Microbiome">
        <title>Genomic resolution of linkages in carbon, nitrogen, and sulfur cycling among widespread estuary sediment bacteria.</title>
        <authorList>
            <person name="Baker B.J."/>
            <person name="Lazar C.S."/>
            <person name="Teske A.P."/>
            <person name="Dick G.J."/>
        </authorList>
    </citation>
    <scope>NUCLEOTIDE SEQUENCE [LARGE SCALE GENOMIC DNA]</scope>
    <source>
        <strain evidence="4">DG_54_3</strain>
    </source>
</reference>
<dbReference type="PANTHER" id="PTHR12818">
    <property type="entry name" value="TRNA (ADENINE(37)-N6)-METHYLTRANSFERASE"/>
    <property type="match status" value="1"/>
</dbReference>
<evidence type="ECO:0000313" key="5">
    <source>
        <dbReference type="Proteomes" id="UP000051861"/>
    </source>
</evidence>
<dbReference type="SUPFAM" id="SSF118196">
    <property type="entry name" value="YaeB-like"/>
    <property type="match status" value="1"/>
</dbReference>
<keyword evidence="4" id="KW-0808">Transferase</keyword>
<evidence type="ECO:0000256" key="1">
    <source>
        <dbReference type="ARBA" id="ARBA00022691"/>
    </source>
</evidence>
<feature type="domain" description="TsaA-like" evidence="3">
    <location>
        <begin position="5"/>
        <end position="136"/>
    </location>
</feature>
<proteinExistence type="inferred from homology"/>
<sequence length="163" mass="18582">MNFKFKQIGLIRTPYIDKAPYQPIDGDKGDFRIVLDGKYTEGLLALDSFRYIYVIYHIDRLRRNPSMSVSPSWTPGTKVGLFASRSPVRPNPIGISIVRVKKIVNNEIFTSGLDVFDNTPLLDVKPYVKDLDSKNDANYGWISGLESDQEHLLLHIKGIPHEY</sequence>
<evidence type="ECO:0000313" key="4">
    <source>
        <dbReference type="EMBL" id="KPJ68893.1"/>
    </source>
</evidence>
<dbReference type="InterPro" id="IPR036413">
    <property type="entry name" value="YaeB-like_sf"/>
</dbReference>
<dbReference type="InterPro" id="IPR040372">
    <property type="entry name" value="YaeB-like"/>
</dbReference>
<dbReference type="Proteomes" id="UP000051861">
    <property type="component" value="Unassembled WGS sequence"/>
</dbReference>
<dbReference type="GO" id="GO:0008168">
    <property type="term" value="F:methyltransferase activity"/>
    <property type="evidence" value="ECO:0007669"/>
    <property type="project" value="UniProtKB-KW"/>
</dbReference>
<keyword evidence="4" id="KW-0489">Methyltransferase</keyword>
<dbReference type="GO" id="GO:0032259">
    <property type="term" value="P:methylation"/>
    <property type="evidence" value="ECO:0007669"/>
    <property type="project" value="UniProtKB-KW"/>
</dbReference>
<dbReference type="PATRIC" id="fig|1703775.3.peg.1860"/>
<dbReference type="AlphaFoldDB" id="A0A0S7Y2A1"/>
<evidence type="ECO:0000259" key="3">
    <source>
        <dbReference type="PROSITE" id="PS51668"/>
    </source>
</evidence>
<dbReference type="InterPro" id="IPR036414">
    <property type="entry name" value="YaeB_N_sf"/>
</dbReference>
<protein>
    <submittedName>
        <fullName evidence="4">Methyltransferase</fullName>
    </submittedName>
</protein>
<gene>
    <name evidence="4" type="ORF">AMJ44_05145</name>
</gene>
<name>A0A0S7Y2A1_UNCSA</name>
<dbReference type="Pfam" id="PF01980">
    <property type="entry name" value="TrmO_N"/>
    <property type="match status" value="1"/>
</dbReference>
<dbReference type="InterPro" id="IPR023370">
    <property type="entry name" value="TrmO-like_N"/>
</dbReference>
<dbReference type="Gene3D" id="2.40.30.70">
    <property type="entry name" value="YaeB-like"/>
    <property type="match status" value="1"/>
</dbReference>
<organism evidence="4 5">
    <name type="scientific">candidate division WOR-1 bacterium DG_54_3</name>
    <dbReference type="NCBI Taxonomy" id="1703775"/>
    <lineage>
        <taxon>Bacteria</taxon>
        <taxon>Bacillati</taxon>
        <taxon>Saganbacteria</taxon>
    </lineage>
</organism>
<keyword evidence="1" id="KW-0949">S-adenosyl-L-methionine</keyword>
<comment type="similarity">
    <text evidence="2">Belongs to the tRNA methyltransferase O family.</text>
</comment>
<dbReference type="PANTHER" id="PTHR12818:SF0">
    <property type="entry name" value="TRNA (ADENINE(37)-N6)-METHYLTRANSFERASE"/>
    <property type="match status" value="1"/>
</dbReference>
<dbReference type="EMBL" id="LIZX01000037">
    <property type="protein sequence ID" value="KPJ68893.1"/>
    <property type="molecule type" value="Genomic_DNA"/>
</dbReference>
<dbReference type="CDD" id="cd09281">
    <property type="entry name" value="UPF0066"/>
    <property type="match status" value="1"/>
</dbReference>
<dbReference type="NCBIfam" id="TIGR00104">
    <property type="entry name" value="tRNA_TsaA"/>
    <property type="match status" value="1"/>
</dbReference>
<accession>A0A0S7Y2A1</accession>
<evidence type="ECO:0000256" key="2">
    <source>
        <dbReference type="ARBA" id="ARBA00033753"/>
    </source>
</evidence>
<dbReference type="PROSITE" id="PS51668">
    <property type="entry name" value="TSAA_2"/>
    <property type="match status" value="1"/>
</dbReference>
<comment type="caution">
    <text evidence="4">The sequence shown here is derived from an EMBL/GenBank/DDBJ whole genome shotgun (WGS) entry which is preliminary data.</text>
</comment>